<dbReference type="AlphaFoldDB" id="A0A2G6KEX6"/>
<keyword evidence="1" id="KW-0812">Transmembrane</keyword>
<feature type="transmembrane region" description="Helical" evidence="1">
    <location>
        <begin position="72"/>
        <end position="92"/>
    </location>
</feature>
<keyword evidence="1" id="KW-1133">Transmembrane helix</keyword>
<feature type="transmembrane region" description="Helical" evidence="1">
    <location>
        <begin position="104"/>
        <end position="123"/>
    </location>
</feature>
<gene>
    <name evidence="2" type="ORF">CSA55_02035</name>
</gene>
<sequence>MRRVTLWELHRTHAWVVIIANAVVGVWALSAHFWPPLRGGKAIWGGVIIAETTVVVQVILGISVAVKPEFPLSWMHAMYGILATISIAVLFGYQSRPFIGGRRLVLYGVGSLFIMGLAIRGYLVH</sequence>
<comment type="caution">
    <text evidence="2">The sequence shown here is derived from an EMBL/GenBank/DDBJ whole genome shotgun (WGS) entry which is preliminary data.</text>
</comment>
<protein>
    <recommendedName>
        <fullName evidence="4">Cytochrome b561 domain-containing protein</fullName>
    </recommendedName>
</protein>
<feature type="transmembrane region" description="Helical" evidence="1">
    <location>
        <begin position="42"/>
        <end position="66"/>
    </location>
</feature>
<reference evidence="2 3" key="1">
    <citation type="submission" date="2017-10" db="EMBL/GenBank/DDBJ databases">
        <title>Novel microbial diversity and functional potential in the marine mammal oral microbiome.</title>
        <authorList>
            <person name="Dudek N.K."/>
            <person name="Sun C.L."/>
            <person name="Burstein D."/>
            <person name="Kantor R.S."/>
            <person name="Aliaga Goltsman D.S."/>
            <person name="Bik E.M."/>
            <person name="Thomas B.C."/>
            <person name="Banfield J.F."/>
            <person name="Relman D.A."/>
        </authorList>
    </citation>
    <scope>NUCLEOTIDE SEQUENCE [LARGE SCALE GENOMIC DNA]</scope>
    <source>
        <strain evidence="2">DOLJORAL78_61_10</strain>
    </source>
</reference>
<dbReference type="Proteomes" id="UP000230914">
    <property type="component" value="Unassembled WGS sequence"/>
</dbReference>
<accession>A0A2G6KEX6</accession>
<keyword evidence="1" id="KW-0472">Membrane</keyword>
<evidence type="ECO:0000256" key="1">
    <source>
        <dbReference type="SAM" id="Phobius"/>
    </source>
</evidence>
<evidence type="ECO:0008006" key="4">
    <source>
        <dbReference type="Google" id="ProtNLM"/>
    </source>
</evidence>
<evidence type="ECO:0000313" key="2">
    <source>
        <dbReference type="EMBL" id="PIE33359.1"/>
    </source>
</evidence>
<proteinExistence type="predicted"/>
<name>A0A2G6KEX6_9ACTN</name>
<feature type="transmembrane region" description="Helical" evidence="1">
    <location>
        <begin position="12"/>
        <end position="30"/>
    </location>
</feature>
<evidence type="ECO:0000313" key="3">
    <source>
        <dbReference type="Proteomes" id="UP000230914"/>
    </source>
</evidence>
<organism evidence="2 3">
    <name type="scientific">Ilumatobacter coccineus</name>
    <dbReference type="NCBI Taxonomy" id="467094"/>
    <lineage>
        <taxon>Bacteria</taxon>
        <taxon>Bacillati</taxon>
        <taxon>Actinomycetota</taxon>
        <taxon>Acidimicrobiia</taxon>
        <taxon>Acidimicrobiales</taxon>
        <taxon>Ilumatobacteraceae</taxon>
        <taxon>Ilumatobacter</taxon>
    </lineage>
</organism>
<dbReference type="EMBL" id="PDSL01000033">
    <property type="protein sequence ID" value="PIE33359.1"/>
    <property type="molecule type" value="Genomic_DNA"/>
</dbReference>